<sequence>MDAELTALIERSARPQKLPGLGERLVADEATLARVSRETGAEPWTVYDAALERGVVPARYLRNLGAFGIEGQLRLHRATAAMVGLGGLGGLALESLARLGVGNIRGADGDHFEDSNLNRQLLCEKDDIGLQKTEAAARRVARVNPAVRFAGRKEFLAADALAAFVSGADVALDCLGGLAHRAQLEDACRVVETPLVTAAVAGWSGYVAVVVPGRPGPACLMGQGESAEETLGTQPPAIYAASAIMAGEAVRLLLGEKSALYGRMLCFDLARQTWDTVDYC</sequence>
<dbReference type="InterPro" id="IPR035985">
    <property type="entry name" value="Ubiquitin-activating_enz"/>
</dbReference>
<dbReference type="OrthoDB" id="9804286at2"/>
<dbReference type="InterPro" id="IPR000594">
    <property type="entry name" value="ThiF_NAD_FAD-bd"/>
</dbReference>
<keyword evidence="3" id="KW-1185">Reference proteome</keyword>
<dbReference type="STRING" id="1121439.dsat_2217"/>
<dbReference type="eggNOG" id="COG0476">
    <property type="taxonomic scope" value="Bacteria"/>
</dbReference>
<accession>S7TFI8</accession>
<dbReference type="AlphaFoldDB" id="S7TFI8"/>
<reference evidence="2 3" key="1">
    <citation type="journal article" date="2013" name="Genome Announc.">
        <title>Draft genome sequences for three mercury-methylating, sulfate-reducing bacteria.</title>
        <authorList>
            <person name="Brown S.D."/>
            <person name="Hurt R.A.Jr."/>
            <person name="Gilmour C.C."/>
            <person name="Elias D.A."/>
        </authorList>
    </citation>
    <scope>NUCLEOTIDE SEQUENCE [LARGE SCALE GENOMIC DNA]</scope>
    <source>
        <strain evidence="2 3">DSM 16529</strain>
    </source>
</reference>
<evidence type="ECO:0000259" key="1">
    <source>
        <dbReference type="Pfam" id="PF00899"/>
    </source>
</evidence>
<proteinExistence type="predicted"/>
<dbReference type="SUPFAM" id="SSF69572">
    <property type="entry name" value="Activating enzymes of the ubiquitin-like proteins"/>
    <property type="match status" value="1"/>
</dbReference>
<dbReference type="EMBL" id="ATHI01000004">
    <property type="protein sequence ID" value="EPR35516.1"/>
    <property type="molecule type" value="Genomic_DNA"/>
</dbReference>
<gene>
    <name evidence="2" type="ORF">dsat_2217</name>
</gene>
<organism evidence="2 3">
    <name type="scientific">Alkalidesulfovibrio alkalitolerans DSM 16529</name>
    <dbReference type="NCBI Taxonomy" id="1121439"/>
    <lineage>
        <taxon>Bacteria</taxon>
        <taxon>Pseudomonadati</taxon>
        <taxon>Thermodesulfobacteriota</taxon>
        <taxon>Desulfovibrionia</taxon>
        <taxon>Desulfovibrionales</taxon>
        <taxon>Desulfovibrionaceae</taxon>
        <taxon>Alkalidesulfovibrio</taxon>
    </lineage>
</organism>
<feature type="domain" description="THIF-type NAD/FAD binding fold" evidence="1">
    <location>
        <begin position="60"/>
        <end position="277"/>
    </location>
</feature>
<dbReference type="Pfam" id="PF00899">
    <property type="entry name" value="ThiF"/>
    <property type="match status" value="1"/>
</dbReference>
<dbReference type="Proteomes" id="UP000014975">
    <property type="component" value="Unassembled WGS sequence"/>
</dbReference>
<dbReference type="GO" id="GO:0008641">
    <property type="term" value="F:ubiquitin-like modifier activating enzyme activity"/>
    <property type="evidence" value="ECO:0007669"/>
    <property type="project" value="InterPro"/>
</dbReference>
<dbReference type="Gene3D" id="3.40.50.720">
    <property type="entry name" value="NAD(P)-binding Rossmann-like Domain"/>
    <property type="match status" value="1"/>
</dbReference>
<name>S7TFI8_9BACT</name>
<dbReference type="RefSeq" id="WP_020886103.1">
    <property type="nucleotide sequence ID" value="NZ_ATHI01000004.1"/>
</dbReference>
<comment type="caution">
    <text evidence="2">The sequence shown here is derived from an EMBL/GenBank/DDBJ whole genome shotgun (WGS) entry which is preliminary data.</text>
</comment>
<protein>
    <submittedName>
        <fullName evidence="2">UBA/THIF-type NAD/FAD binding protein</fullName>
    </submittedName>
</protein>
<dbReference type="PANTHER" id="PTHR43267">
    <property type="entry name" value="TRNA THREONYLCARBAMOYLADENOSINE DEHYDRATASE"/>
    <property type="match status" value="1"/>
</dbReference>
<dbReference type="GO" id="GO:0061504">
    <property type="term" value="P:cyclic threonylcarbamoyladenosine biosynthetic process"/>
    <property type="evidence" value="ECO:0007669"/>
    <property type="project" value="TreeGrafter"/>
</dbReference>
<evidence type="ECO:0000313" key="2">
    <source>
        <dbReference type="EMBL" id="EPR35516.1"/>
    </source>
</evidence>
<evidence type="ECO:0000313" key="3">
    <source>
        <dbReference type="Proteomes" id="UP000014975"/>
    </source>
</evidence>
<dbReference type="PATRIC" id="fig|1121439.3.peg.607"/>
<dbReference type="GO" id="GO:0061503">
    <property type="term" value="F:tRNA threonylcarbamoyladenosine dehydratase"/>
    <property type="evidence" value="ECO:0007669"/>
    <property type="project" value="TreeGrafter"/>
</dbReference>
<dbReference type="InterPro" id="IPR045886">
    <property type="entry name" value="ThiF/MoeB/HesA"/>
</dbReference>
<dbReference type="PANTHER" id="PTHR43267:SF1">
    <property type="entry name" value="TRNA THREONYLCARBAMOYLADENOSINE DEHYDRATASE"/>
    <property type="match status" value="1"/>
</dbReference>